<dbReference type="InterPro" id="IPR013656">
    <property type="entry name" value="PAS_4"/>
</dbReference>
<dbReference type="CDD" id="cd17580">
    <property type="entry name" value="REC_2_DhkD-like"/>
    <property type="match status" value="1"/>
</dbReference>
<name>A0A9E3H2G4_9NOST</name>
<dbReference type="Pfam" id="PF08447">
    <property type="entry name" value="PAS_3"/>
    <property type="match status" value="1"/>
</dbReference>
<evidence type="ECO:0000256" key="1">
    <source>
        <dbReference type="ARBA" id="ARBA00000085"/>
    </source>
</evidence>
<feature type="transmembrane region" description="Helical" evidence="9">
    <location>
        <begin position="226"/>
        <end position="246"/>
    </location>
</feature>
<evidence type="ECO:0000256" key="5">
    <source>
        <dbReference type="ARBA" id="ARBA00022777"/>
    </source>
</evidence>
<dbReference type="Pfam" id="PF01590">
    <property type="entry name" value="GAF"/>
    <property type="match status" value="1"/>
</dbReference>
<dbReference type="PROSITE" id="PS50112">
    <property type="entry name" value="PAS"/>
    <property type="match status" value="2"/>
</dbReference>
<feature type="coiled-coil region" evidence="8">
    <location>
        <begin position="880"/>
        <end position="907"/>
    </location>
</feature>
<dbReference type="EMBL" id="JAHHHW010000002">
    <property type="protein sequence ID" value="MBW4430204.1"/>
    <property type="molecule type" value="Genomic_DNA"/>
</dbReference>
<dbReference type="InterPro" id="IPR013655">
    <property type="entry name" value="PAS_fold_3"/>
</dbReference>
<evidence type="ECO:0000256" key="3">
    <source>
        <dbReference type="ARBA" id="ARBA00022553"/>
    </source>
</evidence>
<dbReference type="InterPro" id="IPR000014">
    <property type="entry name" value="PAS"/>
</dbReference>
<feature type="transmembrane region" description="Helical" evidence="9">
    <location>
        <begin position="20"/>
        <end position="41"/>
    </location>
</feature>
<feature type="domain" description="Response regulatory" evidence="11">
    <location>
        <begin position="1204"/>
        <end position="1322"/>
    </location>
</feature>
<reference evidence="14" key="2">
    <citation type="journal article" date="2022" name="Microbiol. Resour. Announc.">
        <title>Metagenome Sequencing to Explore Phylogenomics of Terrestrial Cyanobacteria.</title>
        <authorList>
            <person name="Ward R.D."/>
            <person name="Stajich J.E."/>
            <person name="Johansen J.R."/>
            <person name="Huntemann M."/>
            <person name="Clum A."/>
            <person name="Foster B."/>
            <person name="Foster B."/>
            <person name="Roux S."/>
            <person name="Palaniappan K."/>
            <person name="Varghese N."/>
            <person name="Mukherjee S."/>
            <person name="Reddy T.B.K."/>
            <person name="Daum C."/>
            <person name="Copeland A."/>
            <person name="Chen I.A."/>
            <person name="Ivanova N.N."/>
            <person name="Kyrpides N.C."/>
            <person name="Shapiro N."/>
            <person name="Eloe-Fadrosh E.A."/>
            <person name="Pietrasiak N."/>
        </authorList>
    </citation>
    <scope>NUCLEOTIDE SEQUENCE</scope>
    <source>
        <strain evidence="14">HA4357-MV3</strain>
    </source>
</reference>
<dbReference type="Gene3D" id="3.30.450.40">
    <property type="match status" value="1"/>
</dbReference>
<reference evidence="14" key="1">
    <citation type="submission" date="2021-05" db="EMBL/GenBank/DDBJ databases">
        <authorList>
            <person name="Pietrasiak N."/>
            <person name="Ward R."/>
            <person name="Stajich J.E."/>
            <person name="Kurbessoian T."/>
        </authorList>
    </citation>
    <scope>NUCLEOTIDE SEQUENCE</scope>
    <source>
        <strain evidence="14">HA4357-MV3</strain>
    </source>
</reference>
<dbReference type="SUPFAM" id="SSF55874">
    <property type="entry name" value="ATPase domain of HSP90 chaperone/DNA topoisomerase II/histidine kinase"/>
    <property type="match status" value="1"/>
</dbReference>
<dbReference type="Pfam" id="PF00072">
    <property type="entry name" value="Response_reg"/>
    <property type="match status" value="1"/>
</dbReference>
<feature type="domain" description="PAC" evidence="13">
    <location>
        <begin position="414"/>
        <end position="463"/>
    </location>
</feature>
<evidence type="ECO:0000259" key="12">
    <source>
        <dbReference type="PROSITE" id="PS50112"/>
    </source>
</evidence>
<dbReference type="SUPFAM" id="SSF52172">
    <property type="entry name" value="CheY-like"/>
    <property type="match status" value="1"/>
</dbReference>
<dbReference type="SUPFAM" id="SSF55781">
    <property type="entry name" value="GAF domain-like"/>
    <property type="match status" value="1"/>
</dbReference>
<comment type="caution">
    <text evidence="14">The sequence shown here is derived from an EMBL/GenBank/DDBJ whole genome shotgun (WGS) entry which is preliminary data.</text>
</comment>
<keyword evidence="9" id="KW-0812">Transmembrane</keyword>
<dbReference type="Proteomes" id="UP000813215">
    <property type="component" value="Unassembled WGS sequence"/>
</dbReference>
<evidence type="ECO:0000259" key="11">
    <source>
        <dbReference type="PROSITE" id="PS50110"/>
    </source>
</evidence>
<dbReference type="SUPFAM" id="SSF47384">
    <property type="entry name" value="Homodimeric domain of signal transducing histidine kinase"/>
    <property type="match status" value="1"/>
</dbReference>
<feature type="domain" description="PAS" evidence="12">
    <location>
        <begin position="464"/>
        <end position="525"/>
    </location>
</feature>
<protein>
    <recommendedName>
        <fullName evidence="2">histidine kinase</fullName>
        <ecNumber evidence="2">2.7.13.3</ecNumber>
    </recommendedName>
</protein>
<dbReference type="InterPro" id="IPR035965">
    <property type="entry name" value="PAS-like_dom_sf"/>
</dbReference>
<dbReference type="Pfam" id="PF00512">
    <property type="entry name" value="HisKA"/>
    <property type="match status" value="1"/>
</dbReference>
<dbReference type="PROSITE" id="PS50113">
    <property type="entry name" value="PAC"/>
    <property type="match status" value="2"/>
</dbReference>
<keyword evidence="4" id="KW-0808">Transferase</keyword>
<dbReference type="InterPro" id="IPR001610">
    <property type="entry name" value="PAC"/>
</dbReference>
<organism evidence="14 15">
    <name type="scientific">Pelatocladus maniniholoensis HA4357-MV3</name>
    <dbReference type="NCBI Taxonomy" id="1117104"/>
    <lineage>
        <taxon>Bacteria</taxon>
        <taxon>Bacillati</taxon>
        <taxon>Cyanobacteriota</taxon>
        <taxon>Cyanophyceae</taxon>
        <taxon>Nostocales</taxon>
        <taxon>Nostocaceae</taxon>
        <taxon>Pelatocladus</taxon>
    </lineage>
</organism>
<feature type="transmembrane region" description="Helical" evidence="9">
    <location>
        <begin position="116"/>
        <end position="138"/>
    </location>
</feature>
<feature type="transmembrane region" description="Helical" evidence="9">
    <location>
        <begin position="191"/>
        <end position="214"/>
    </location>
</feature>
<dbReference type="PROSITE" id="PS50110">
    <property type="entry name" value="RESPONSE_REGULATORY"/>
    <property type="match status" value="1"/>
</dbReference>
<dbReference type="Gene3D" id="3.30.450.20">
    <property type="entry name" value="PAS domain"/>
    <property type="match status" value="3"/>
</dbReference>
<feature type="domain" description="Histidine kinase" evidence="10">
    <location>
        <begin position="907"/>
        <end position="1170"/>
    </location>
</feature>
<proteinExistence type="predicted"/>
<dbReference type="InterPro" id="IPR029016">
    <property type="entry name" value="GAF-like_dom_sf"/>
</dbReference>
<dbReference type="InterPro" id="IPR011006">
    <property type="entry name" value="CheY-like_superfamily"/>
</dbReference>
<feature type="transmembrane region" description="Helical" evidence="9">
    <location>
        <begin position="266"/>
        <end position="286"/>
    </location>
</feature>
<dbReference type="InterPro" id="IPR036097">
    <property type="entry name" value="HisK_dim/P_sf"/>
</dbReference>
<dbReference type="SMART" id="SM00086">
    <property type="entry name" value="PAC"/>
    <property type="match status" value="2"/>
</dbReference>
<evidence type="ECO:0000256" key="7">
    <source>
        <dbReference type="PROSITE-ProRule" id="PRU00169"/>
    </source>
</evidence>
<evidence type="ECO:0000256" key="8">
    <source>
        <dbReference type="SAM" id="Coils"/>
    </source>
</evidence>
<dbReference type="SMART" id="SM00448">
    <property type="entry name" value="REC"/>
    <property type="match status" value="1"/>
</dbReference>
<dbReference type="EC" id="2.7.13.3" evidence="2"/>
<keyword evidence="9" id="KW-0472">Membrane</keyword>
<dbReference type="Pfam" id="PF08448">
    <property type="entry name" value="PAS_4"/>
    <property type="match status" value="1"/>
</dbReference>
<keyword evidence="6" id="KW-0902">Two-component regulatory system</keyword>
<gene>
    <name evidence="14" type="ORF">KME28_00130</name>
</gene>
<dbReference type="SUPFAM" id="SSF55785">
    <property type="entry name" value="PYP-like sensor domain (PAS domain)"/>
    <property type="match status" value="3"/>
</dbReference>
<dbReference type="CDD" id="cd00130">
    <property type="entry name" value="PAS"/>
    <property type="match status" value="2"/>
</dbReference>
<dbReference type="Pfam" id="PF02518">
    <property type="entry name" value="HATPase_c"/>
    <property type="match status" value="1"/>
</dbReference>
<dbReference type="CDD" id="cd00082">
    <property type="entry name" value="HisKA"/>
    <property type="match status" value="1"/>
</dbReference>
<evidence type="ECO:0000256" key="6">
    <source>
        <dbReference type="ARBA" id="ARBA00023012"/>
    </source>
</evidence>
<evidence type="ECO:0000256" key="2">
    <source>
        <dbReference type="ARBA" id="ARBA00012438"/>
    </source>
</evidence>
<dbReference type="SMART" id="SM00065">
    <property type="entry name" value="GAF"/>
    <property type="match status" value="1"/>
</dbReference>
<sequence length="1325" mass="146880">MLKVNRLHQHGFYSVFSPSVITRIGSIIAIVIGCSVMLGWWFDIDFLKNCFYLSTVTMKDNTAVCFFLSGLSLFLSVRVDSQMGRLGGENRTSSDRPNLTGRYLDAKFTPPPRLKIIARVCAFTVLTIASLTLIQYLFGWDFGIDQLLFYEEANTPLTSQPGRMGVNTALSFLLVGWSLELLEKPKSHRSYWFAQVITLIAVLIVLLALIGYAYQVKIFYGMFPHVTPMALHTAIGLIALCVGILWSQPERGVMKVITSQTDGGLLARRLLIAAIALPIITGWLILQGERAGQYKSGFAISLFAIVLITIFAIVIWENAAAIQKLSQQRDRAKLALKAHTEKLRSFVDSNVIGILYGDIYGGINQANDKFLHMIGYTREDLQTGGINWREITPAEYLPLDAQGIAEAQTTGACIPYEKEYIRRDGSRIPVLVGYTLVGDKQQESVAFILDLSERKQAEATLLQTEQRFRLAVDNMPDVFAIYDAQLRFQFVNAAALQRLGKAKEEVIGRTDEEIFPTEITQFYLPILFKAVETRTTQTTETTINFPEDGTLTTLIKYVPIVDDKGEIYQILAFAEDITIRKQAEEALRNQQKWLEDLLNLMPTPLLLIEPETARVTFANKAADEVAGGKFPKADSAADYQALYYSTDAAGNHIHNEQAPGVRVARGERLDGVELDWHTPAGIRSLLIYADTLPAMHGYPTTCVLTFQDITNLKRVEKALSLGYKRLQLLFGTASDLLSSKEPVALIESLFQKLADQIGLDVYFNFLVTENSQVMYLASWHGIDEETAQAAKWLEIGQGMCGTVAQERRPISIENVQESTDPKIELMRAIGIKTYYGYPLVAQGQLLGTLCFCSRSRWRFSQNEIGMMQAVCDQIAIAIERARLITSLQQQTEQLQEANRMKDEFLAILSHELRSPLNAILGWSQLLRSRQLNETQITKALETIERNARTQTQLIEDLLDISRIIRGKLRLNVRTCNLINIIEAALDTVNLAAQAKDIHIQTIFDSQAALVSGDGERLQQVVWNLLSNAIKFTPAGGRVEVGLSLVKQEETQTREDKNTGSLFDRFSASSRLNITASLQASPPLSLSASSETTYAQMTVKDTGIGISAEFLPYVFDRFRQADSSSTRSHGGLGLGLAIVRHLIEMHGGSINVASPGKEQGTTFTVKLPLLKGQQSIPNTQDSTINSQEAVGNCLAVSPSLLEGVRVLVVDDEADTRDYLTTLLKQSQADVLAVASAQAALEAVEEWKPDVLVSDIGMPQQDGYSLVRKLRSRSKEQGGKIPAAALTAYARAEDRRRAIQAGFQLHLPKPVDPSELITVVASLVGRT</sequence>
<feature type="modified residue" description="4-aspartylphosphate" evidence="7">
    <location>
        <position position="1253"/>
    </location>
</feature>
<dbReference type="Gene3D" id="3.40.50.2300">
    <property type="match status" value="1"/>
</dbReference>
<dbReference type="SMART" id="SM00388">
    <property type="entry name" value="HisKA"/>
    <property type="match status" value="1"/>
</dbReference>
<dbReference type="SMART" id="SM00387">
    <property type="entry name" value="HATPase_c"/>
    <property type="match status" value="1"/>
</dbReference>
<dbReference type="PANTHER" id="PTHR43547">
    <property type="entry name" value="TWO-COMPONENT HISTIDINE KINASE"/>
    <property type="match status" value="1"/>
</dbReference>
<evidence type="ECO:0000259" key="13">
    <source>
        <dbReference type="PROSITE" id="PS50113"/>
    </source>
</evidence>
<dbReference type="GO" id="GO:0000155">
    <property type="term" value="F:phosphorelay sensor kinase activity"/>
    <property type="evidence" value="ECO:0007669"/>
    <property type="project" value="InterPro"/>
</dbReference>
<dbReference type="PROSITE" id="PS51257">
    <property type="entry name" value="PROKAR_LIPOPROTEIN"/>
    <property type="match status" value="1"/>
</dbReference>
<evidence type="ECO:0000256" key="9">
    <source>
        <dbReference type="SAM" id="Phobius"/>
    </source>
</evidence>
<dbReference type="InterPro" id="IPR001789">
    <property type="entry name" value="Sig_transdc_resp-reg_receiver"/>
</dbReference>
<dbReference type="InterPro" id="IPR003018">
    <property type="entry name" value="GAF"/>
</dbReference>
<dbReference type="CDD" id="cd16922">
    <property type="entry name" value="HATPase_EvgS-ArcB-TorS-like"/>
    <property type="match status" value="1"/>
</dbReference>
<keyword evidence="9" id="KW-1133">Transmembrane helix</keyword>
<dbReference type="InterPro" id="IPR003661">
    <property type="entry name" value="HisK_dim/P_dom"/>
</dbReference>
<keyword evidence="3 7" id="KW-0597">Phosphoprotein</keyword>
<dbReference type="InterPro" id="IPR005467">
    <property type="entry name" value="His_kinase_dom"/>
</dbReference>
<dbReference type="InterPro" id="IPR000700">
    <property type="entry name" value="PAS-assoc_C"/>
</dbReference>
<evidence type="ECO:0000259" key="10">
    <source>
        <dbReference type="PROSITE" id="PS50109"/>
    </source>
</evidence>
<comment type="catalytic activity">
    <reaction evidence="1">
        <text>ATP + protein L-histidine = ADP + protein N-phospho-L-histidine.</text>
        <dbReference type="EC" id="2.7.13.3"/>
    </reaction>
</comment>
<keyword evidence="8" id="KW-0175">Coiled coil</keyword>
<dbReference type="NCBIfam" id="TIGR00229">
    <property type="entry name" value="sensory_box"/>
    <property type="match status" value="2"/>
</dbReference>
<evidence type="ECO:0000256" key="4">
    <source>
        <dbReference type="ARBA" id="ARBA00022679"/>
    </source>
</evidence>
<accession>A0A9E3H2G4</accession>
<feature type="domain" description="PAC" evidence="13">
    <location>
        <begin position="537"/>
        <end position="589"/>
    </location>
</feature>
<dbReference type="PRINTS" id="PR00344">
    <property type="entry name" value="BCTRLSENSOR"/>
</dbReference>
<dbReference type="PROSITE" id="PS50109">
    <property type="entry name" value="HIS_KIN"/>
    <property type="match status" value="1"/>
</dbReference>
<dbReference type="Gene3D" id="3.30.565.10">
    <property type="entry name" value="Histidine kinase-like ATPase, C-terminal domain"/>
    <property type="match status" value="1"/>
</dbReference>
<evidence type="ECO:0000313" key="15">
    <source>
        <dbReference type="Proteomes" id="UP000813215"/>
    </source>
</evidence>
<dbReference type="SMART" id="SM00091">
    <property type="entry name" value="PAS"/>
    <property type="match status" value="3"/>
</dbReference>
<dbReference type="Gene3D" id="1.10.287.130">
    <property type="match status" value="1"/>
</dbReference>
<dbReference type="InterPro" id="IPR003594">
    <property type="entry name" value="HATPase_dom"/>
</dbReference>
<feature type="transmembrane region" description="Helical" evidence="9">
    <location>
        <begin position="298"/>
        <end position="316"/>
    </location>
</feature>
<keyword evidence="5" id="KW-0418">Kinase</keyword>
<dbReference type="PANTHER" id="PTHR43547:SF2">
    <property type="entry name" value="HYBRID SIGNAL TRANSDUCTION HISTIDINE KINASE C"/>
    <property type="match status" value="1"/>
</dbReference>
<feature type="domain" description="PAS" evidence="12">
    <location>
        <begin position="339"/>
        <end position="381"/>
    </location>
</feature>
<dbReference type="InterPro" id="IPR004358">
    <property type="entry name" value="Sig_transdc_His_kin-like_C"/>
</dbReference>
<evidence type="ECO:0000313" key="14">
    <source>
        <dbReference type="EMBL" id="MBW4430204.1"/>
    </source>
</evidence>
<dbReference type="InterPro" id="IPR036890">
    <property type="entry name" value="HATPase_C_sf"/>
</dbReference>